<organism evidence="2 3">
    <name type="scientific">Iris pallida</name>
    <name type="common">Sweet iris</name>
    <dbReference type="NCBI Taxonomy" id="29817"/>
    <lineage>
        <taxon>Eukaryota</taxon>
        <taxon>Viridiplantae</taxon>
        <taxon>Streptophyta</taxon>
        <taxon>Embryophyta</taxon>
        <taxon>Tracheophyta</taxon>
        <taxon>Spermatophyta</taxon>
        <taxon>Magnoliopsida</taxon>
        <taxon>Liliopsida</taxon>
        <taxon>Asparagales</taxon>
        <taxon>Iridaceae</taxon>
        <taxon>Iridoideae</taxon>
        <taxon>Irideae</taxon>
        <taxon>Iris</taxon>
    </lineage>
</organism>
<sequence length="92" mass="9801">MRKKYGGGETLRGARIHDNTGRRGGSVRDMGSQIYAGRVVASAIANRRASGAGVVRGGIGKVVGLDRHGFWYGPYCSGRQAARQASRVPDRV</sequence>
<feature type="region of interest" description="Disordered" evidence="1">
    <location>
        <begin position="1"/>
        <end position="28"/>
    </location>
</feature>
<gene>
    <name evidence="2" type="ORF">M6B38_413665</name>
</gene>
<dbReference type="Proteomes" id="UP001140949">
    <property type="component" value="Unassembled WGS sequence"/>
</dbReference>
<name>A0AAX6FKK3_IRIPA</name>
<reference evidence="2" key="2">
    <citation type="submission" date="2023-04" db="EMBL/GenBank/DDBJ databases">
        <authorList>
            <person name="Bruccoleri R.E."/>
            <person name="Oakeley E.J."/>
            <person name="Faust A.-M."/>
            <person name="Dessus-Babus S."/>
            <person name="Altorfer M."/>
            <person name="Burckhardt D."/>
            <person name="Oertli M."/>
            <person name="Naumann U."/>
            <person name="Petersen F."/>
            <person name="Wong J."/>
        </authorList>
    </citation>
    <scope>NUCLEOTIDE SEQUENCE</scope>
    <source>
        <strain evidence="2">GSM-AAB239-AS_SAM_17_03QT</strain>
        <tissue evidence="2">Leaf</tissue>
    </source>
</reference>
<protein>
    <submittedName>
        <fullName evidence="2">Extensin</fullName>
    </submittedName>
</protein>
<evidence type="ECO:0000256" key="1">
    <source>
        <dbReference type="SAM" id="MobiDB-lite"/>
    </source>
</evidence>
<proteinExistence type="predicted"/>
<reference evidence="2" key="1">
    <citation type="journal article" date="2023" name="GigaByte">
        <title>Genome assembly of the bearded iris, Iris pallida Lam.</title>
        <authorList>
            <person name="Bruccoleri R.E."/>
            <person name="Oakeley E.J."/>
            <person name="Faust A.M.E."/>
            <person name="Altorfer M."/>
            <person name="Dessus-Babus S."/>
            <person name="Burckhardt D."/>
            <person name="Oertli M."/>
            <person name="Naumann U."/>
            <person name="Petersen F."/>
            <person name="Wong J."/>
        </authorList>
    </citation>
    <scope>NUCLEOTIDE SEQUENCE</scope>
    <source>
        <strain evidence="2">GSM-AAB239-AS_SAM_17_03QT</strain>
    </source>
</reference>
<dbReference type="EMBL" id="JANAVB010028000">
    <property type="protein sequence ID" value="KAJ6816947.1"/>
    <property type="molecule type" value="Genomic_DNA"/>
</dbReference>
<evidence type="ECO:0000313" key="3">
    <source>
        <dbReference type="Proteomes" id="UP001140949"/>
    </source>
</evidence>
<keyword evidence="3" id="KW-1185">Reference proteome</keyword>
<comment type="caution">
    <text evidence="2">The sequence shown here is derived from an EMBL/GenBank/DDBJ whole genome shotgun (WGS) entry which is preliminary data.</text>
</comment>
<dbReference type="AlphaFoldDB" id="A0AAX6FKK3"/>
<evidence type="ECO:0000313" key="2">
    <source>
        <dbReference type="EMBL" id="KAJ6816947.1"/>
    </source>
</evidence>
<accession>A0AAX6FKK3</accession>